<dbReference type="Proteomes" id="UP000076154">
    <property type="component" value="Unassembled WGS sequence"/>
</dbReference>
<evidence type="ECO:0000256" key="1">
    <source>
        <dbReference type="SAM" id="MobiDB-lite"/>
    </source>
</evidence>
<name>A0A369JGS6_HYPMA</name>
<keyword evidence="3" id="KW-1185">Reference proteome</keyword>
<evidence type="ECO:0000313" key="3">
    <source>
        <dbReference type="Proteomes" id="UP000076154"/>
    </source>
</evidence>
<dbReference type="InParanoid" id="A0A369JGS6"/>
<accession>A0A369JGS6</accession>
<comment type="caution">
    <text evidence="2">The sequence shown here is derived from an EMBL/GenBank/DDBJ whole genome shotgun (WGS) entry which is preliminary data.</text>
</comment>
<proteinExistence type="predicted"/>
<evidence type="ECO:0000313" key="2">
    <source>
        <dbReference type="EMBL" id="RDB18614.1"/>
    </source>
</evidence>
<feature type="region of interest" description="Disordered" evidence="1">
    <location>
        <begin position="1"/>
        <end position="65"/>
    </location>
</feature>
<dbReference type="AlphaFoldDB" id="A0A369JGS6"/>
<sequence>MDCQCLERKKDLEGSSTTQRKELKLHPGGGTTIPKVQHWRKLETGGDKNTQDESEEQGEGSTAQPPLNVVCIEKEGLQLKRNFDTWAMDKVRIQRVTSFRSLVLRQTKRNKYSRRRIAWITSGPNTTTHTHLLPVRSSTVKADQLLKNILRDAGDAPEDGSWAEGLISG</sequence>
<feature type="compositionally biased region" description="Basic and acidic residues" evidence="1">
    <location>
        <begin position="40"/>
        <end position="51"/>
    </location>
</feature>
<reference evidence="2" key="1">
    <citation type="submission" date="2018-04" db="EMBL/GenBank/DDBJ databases">
        <title>Whole genome sequencing of Hypsizygus marmoreus.</title>
        <authorList>
            <person name="Choi I.-G."/>
            <person name="Min B."/>
            <person name="Kim J.-G."/>
            <person name="Kim S."/>
            <person name="Oh Y.-L."/>
            <person name="Kong W.-S."/>
            <person name="Park H."/>
            <person name="Jeong J."/>
            <person name="Song E.-S."/>
        </authorList>
    </citation>
    <scope>NUCLEOTIDE SEQUENCE [LARGE SCALE GENOMIC DNA]</scope>
    <source>
        <strain evidence="2">51987-8</strain>
    </source>
</reference>
<organism evidence="2 3">
    <name type="scientific">Hypsizygus marmoreus</name>
    <name type="common">White beech mushroom</name>
    <name type="synonym">Agaricus marmoreus</name>
    <dbReference type="NCBI Taxonomy" id="39966"/>
    <lineage>
        <taxon>Eukaryota</taxon>
        <taxon>Fungi</taxon>
        <taxon>Dikarya</taxon>
        <taxon>Basidiomycota</taxon>
        <taxon>Agaricomycotina</taxon>
        <taxon>Agaricomycetes</taxon>
        <taxon>Agaricomycetidae</taxon>
        <taxon>Agaricales</taxon>
        <taxon>Tricholomatineae</taxon>
        <taxon>Lyophyllaceae</taxon>
        <taxon>Hypsizygus</taxon>
    </lineage>
</organism>
<gene>
    <name evidence="2" type="ORF">Hypma_014716</name>
</gene>
<protein>
    <submittedName>
        <fullName evidence="2">Uncharacterized protein</fullName>
    </submittedName>
</protein>
<dbReference type="EMBL" id="LUEZ02000090">
    <property type="protein sequence ID" value="RDB18614.1"/>
    <property type="molecule type" value="Genomic_DNA"/>
</dbReference>
<feature type="compositionally biased region" description="Basic and acidic residues" evidence="1">
    <location>
        <begin position="1"/>
        <end position="25"/>
    </location>
</feature>